<dbReference type="AlphaFoldDB" id="A0A233V2C7"/>
<dbReference type="InterPro" id="IPR007253">
    <property type="entry name" value="Cell_wall-bd_2"/>
</dbReference>
<sequence length="677" mass="76527">MNKKKLLIAFLLAFSMTTGISYAEEENIISPKVEVNDTQLNPENSSKQENSTEKADQTEKKDEEQPNEQPKKEQHKEVLTDKNVAERVEGHDRFESANKIHDKFFEKTEEVVLTSSDVFADAISSGNITDGKMPILYTEGSSLNAKTKKQLQDRKIKKVHIIGGEKTISKDVEEFLKKMGIEVERIDGHDRYAVNAKLAKNKKNADTLVFASGENYADSLSSVGLANKTKSPILLVRKDKLPTSIKEYLSSIDKTKILKSYIVGGTNSISDSVKAEIDSILNLKSTRIAGHDRYKTSVEVSKVAYPNAKKAIFTTGEVYADALAAAPVSQKIDAPIVLVPKDNIQLEKEANSSNKTQTHENYLKGLNVEEKSYVFGGENSISDDCFTNIKNALLKKDLIKVYKTDRNVFRLKDYVVNNKAISLLSEMKDTAKKVIDVAVNKILKVVKVEDKWVNLSFNGIKGWIRPEGFKYYNPQDFGISHITVPNIMNQMNPKSQRGIKQKAAPIGCEPTAMYHALQAKGYALDYTYNEFLNQLPMNTNNNNTGFSRNPYVWDAYYHTRVMATYMNPEPMTKFANRFANGKAENISGSNMRDIIAELQNGNTIMYYGTLRWEKPKWSTNVYGKRFFANNHGICINGYNPKTNRFYIADPWYSNEITKSYSELSENYLSRRMAVVVR</sequence>
<dbReference type="Proteomes" id="UP000215413">
    <property type="component" value="Unassembled WGS sequence"/>
</dbReference>
<dbReference type="InterPro" id="IPR039564">
    <property type="entry name" value="Peptidase_C39-like"/>
</dbReference>
<evidence type="ECO:0000313" key="4">
    <source>
        <dbReference type="EMBL" id="OXZ26564.1"/>
    </source>
</evidence>
<dbReference type="Gene3D" id="3.90.70.10">
    <property type="entry name" value="Cysteine proteinases"/>
    <property type="match status" value="1"/>
</dbReference>
<feature type="region of interest" description="Disordered" evidence="1">
    <location>
        <begin position="33"/>
        <end position="86"/>
    </location>
</feature>
<feature type="chain" id="PRO_5013008781" evidence="2">
    <location>
        <begin position="24"/>
        <end position="677"/>
    </location>
</feature>
<keyword evidence="2" id="KW-0732">Signal</keyword>
<organism evidence="4 5">
    <name type="scientific">Finegoldia magna</name>
    <name type="common">Peptostreptococcus magnus</name>
    <dbReference type="NCBI Taxonomy" id="1260"/>
    <lineage>
        <taxon>Bacteria</taxon>
        <taxon>Bacillati</taxon>
        <taxon>Bacillota</taxon>
        <taxon>Tissierellia</taxon>
        <taxon>Tissierellales</taxon>
        <taxon>Peptoniphilaceae</taxon>
        <taxon>Finegoldia</taxon>
    </lineage>
</organism>
<accession>A0A233V2C7</accession>
<dbReference type="RefSeq" id="WP_094206364.1">
    <property type="nucleotide sequence ID" value="NZ_NDYC01000043.1"/>
</dbReference>
<dbReference type="EMBL" id="NDYC01000043">
    <property type="protein sequence ID" value="OXZ26564.1"/>
    <property type="molecule type" value="Genomic_DNA"/>
</dbReference>
<reference evidence="5" key="1">
    <citation type="submission" date="2017-04" db="EMBL/GenBank/DDBJ databases">
        <title>Finegoldia magna isolated from orthopedic joint implant-associated infections.</title>
        <authorList>
            <person name="Bjorklund S."/>
            <person name="Bruggemann H."/>
            <person name="Jensen A."/>
            <person name="Hellmark B."/>
            <person name="Soderquist B."/>
        </authorList>
    </citation>
    <scope>NUCLEOTIDE SEQUENCE [LARGE SCALE GENOMIC DNA]</scope>
    <source>
        <strain evidence="5">CCUG 54800</strain>
    </source>
</reference>
<gene>
    <name evidence="4" type="ORF">B9N49_08665</name>
</gene>
<feature type="domain" description="Peptidase C39-like" evidence="3">
    <location>
        <begin position="497"/>
        <end position="651"/>
    </location>
</feature>
<evidence type="ECO:0000313" key="5">
    <source>
        <dbReference type="Proteomes" id="UP000215413"/>
    </source>
</evidence>
<dbReference type="Pfam" id="PF04122">
    <property type="entry name" value="CW_binding_2"/>
    <property type="match status" value="3"/>
</dbReference>
<protein>
    <submittedName>
        <fullName evidence="4">N-acetylmuramoyl-L-alanine amidase</fullName>
    </submittedName>
</protein>
<evidence type="ECO:0000259" key="3">
    <source>
        <dbReference type="Pfam" id="PF13529"/>
    </source>
</evidence>
<feature type="compositionally biased region" description="Basic and acidic residues" evidence="1">
    <location>
        <begin position="50"/>
        <end position="86"/>
    </location>
</feature>
<dbReference type="InterPro" id="IPR051922">
    <property type="entry name" value="Bact_Sporulation_Assoc"/>
</dbReference>
<dbReference type="Gene3D" id="3.40.50.12090">
    <property type="match status" value="2"/>
</dbReference>
<feature type="compositionally biased region" description="Polar residues" evidence="1">
    <location>
        <begin position="36"/>
        <end position="49"/>
    </location>
</feature>
<evidence type="ECO:0000256" key="2">
    <source>
        <dbReference type="SAM" id="SignalP"/>
    </source>
</evidence>
<evidence type="ECO:0000256" key="1">
    <source>
        <dbReference type="SAM" id="MobiDB-lite"/>
    </source>
</evidence>
<dbReference type="PANTHER" id="PTHR30032:SF8">
    <property type="entry name" value="GERMINATION-SPECIFIC N-ACETYLMURAMOYL-L-ALANINE AMIDASE"/>
    <property type="match status" value="1"/>
</dbReference>
<comment type="caution">
    <text evidence="4">The sequence shown here is derived from an EMBL/GenBank/DDBJ whole genome shotgun (WGS) entry which is preliminary data.</text>
</comment>
<dbReference type="Pfam" id="PF13529">
    <property type="entry name" value="Peptidase_C39_2"/>
    <property type="match status" value="1"/>
</dbReference>
<name>A0A233V2C7_FINMA</name>
<feature type="signal peptide" evidence="2">
    <location>
        <begin position="1"/>
        <end position="23"/>
    </location>
</feature>
<dbReference type="PANTHER" id="PTHR30032">
    <property type="entry name" value="N-ACETYLMURAMOYL-L-ALANINE AMIDASE-RELATED"/>
    <property type="match status" value="1"/>
</dbReference>
<proteinExistence type="predicted"/>